<sequence length="52" mass="6035">MSHVPTLYLTCTEISEMFEAVMFCQTANPVFLPTCLWLIYSSIQPYKSRFVP</sequence>
<dbReference type="GeneID" id="43649925"/>
<proteinExistence type="predicted"/>
<dbReference type="AlphaFoldDB" id="A0A5N7AG93"/>
<evidence type="ECO:0000313" key="2">
    <source>
        <dbReference type="Proteomes" id="UP000326268"/>
    </source>
</evidence>
<accession>A0A5N7AG93</accession>
<protein>
    <submittedName>
        <fullName evidence="1">Uncharacterized protein</fullName>
    </submittedName>
</protein>
<name>A0A5N7AG93_9EURO</name>
<gene>
    <name evidence="1" type="ORF">BDV27DRAFT_121874</name>
</gene>
<dbReference type="EMBL" id="ML737581">
    <property type="protein sequence ID" value="KAE8368725.1"/>
    <property type="molecule type" value="Genomic_DNA"/>
</dbReference>
<keyword evidence="2" id="KW-1185">Reference proteome</keyword>
<dbReference type="RefSeq" id="XP_031931806.1">
    <property type="nucleotide sequence ID" value="XM_032065479.1"/>
</dbReference>
<dbReference type="Proteomes" id="UP000326268">
    <property type="component" value="Unassembled WGS sequence"/>
</dbReference>
<reference evidence="1 2" key="1">
    <citation type="submission" date="2019-04" db="EMBL/GenBank/DDBJ databases">
        <title>Friends and foes A comparative genomics studyof 23 Aspergillus species from section Flavi.</title>
        <authorList>
            <consortium name="DOE Joint Genome Institute"/>
            <person name="Kjaerbolling I."/>
            <person name="Vesth T."/>
            <person name="Frisvad J.C."/>
            <person name="Nybo J.L."/>
            <person name="Theobald S."/>
            <person name="Kildgaard S."/>
            <person name="Isbrandt T."/>
            <person name="Kuo A."/>
            <person name="Sato A."/>
            <person name="Lyhne E.K."/>
            <person name="Kogle M.E."/>
            <person name="Wiebenga A."/>
            <person name="Kun R.S."/>
            <person name="Lubbers R.J."/>
            <person name="Makela M.R."/>
            <person name="Barry K."/>
            <person name="Chovatia M."/>
            <person name="Clum A."/>
            <person name="Daum C."/>
            <person name="Haridas S."/>
            <person name="He G."/>
            <person name="LaButti K."/>
            <person name="Lipzen A."/>
            <person name="Mondo S."/>
            <person name="Riley R."/>
            <person name="Salamov A."/>
            <person name="Simmons B.A."/>
            <person name="Magnuson J.K."/>
            <person name="Henrissat B."/>
            <person name="Mortensen U.H."/>
            <person name="Larsen T.O."/>
            <person name="Devries R.P."/>
            <person name="Grigoriev I.V."/>
            <person name="Machida M."/>
            <person name="Baker S.E."/>
            <person name="Andersen M.R."/>
        </authorList>
    </citation>
    <scope>NUCLEOTIDE SEQUENCE [LARGE SCALE GENOMIC DNA]</scope>
    <source>
        <strain evidence="1 2">CBS 763.97</strain>
    </source>
</reference>
<organism evidence="1 2">
    <name type="scientific">Aspergillus caelatus</name>
    <dbReference type="NCBI Taxonomy" id="61420"/>
    <lineage>
        <taxon>Eukaryota</taxon>
        <taxon>Fungi</taxon>
        <taxon>Dikarya</taxon>
        <taxon>Ascomycota</taxon>
        <taxon>Pezizomycotina</taxon>
        <taxon>Eurotiomycetes</taxon>
        <taxon>Eurotiomycetidae</taxon>
        <taxon>Eurotiales</taxon>
        <taxon>Aspergillaceae</taxon>
        <taxon>Aspergillus</taxon>
        <taxon>Aspergillus subgen. Circumdati</taxon>
    </lineage>
</organism>
<evidence type="ECO:0000313" key="1">
    <source>
        <dbReference type="EMBL" id="KAE8368725.1"/>
    </source>
</evidence>